<dbReference type="InterPro" id="IPR016181">
    <property type="entry name" value="Acyl_CoA_acyltransferase"/>
</dbReference>
<dbReference type="NCBIfam" id="TIGR03019">
    <property type="entry name" value="pepcterm_femAB"/>
    <property type="match status" value="1"/>
</dbReference>
<dbReference type="Gene3D" id="3.40.630.30">
    <property type="match status" value="1"/>
</dbReference>
<sequence length="431" mass="49003">MNIEEIKSQLKGLKEQKGRIARQFKSVESGTEEHAALIAAMQEVSTEVKTLESALKDCLNQQQEPSPTSVRKVLPPSQFNQPQNTYGESITLNTLTASDDLSSWWAFVDASANDSLYHSRAIWQFYGTQPYTHRELIVAVNRAGEIVGGLPFVTLATPVFGKFTVSQPFFNYGGPLTGYRDVFEALLQACKKKAQSGDDKYVEIRTTVKTPLPASLKKVSMLRQLPTSSEKLDEELGAKVRAQVKKAEENQPTFKVGGSELLKDFYAVFARNMRDLGTPVNGIDFFEALCNELRHNIHIAMVYIDGKPVGTGFLTTHRNMMEIPWASTVRDVNKMNINMWMYDNILKFAITQKVEWFDFGRSTKDAGTYRFKKQWGARPFQHYWYSFAQEEESESSLNPDNPKFKLAINVWQRLPVWLTKRIGPFLSRQLP</sequence>
<dbReference type="KEGG" id="apel:CA267_015005"/>
<evidence type="ECO:0000313" key="4">
    <source>
        <dbReference type="Proteomes" id="UP000219285"/>
    </source>
</evidence>
<dbReference type="OrthoDB" id="9773932at2"/>
<dbReference type="PANTHER" id="PTHR36174:SF1">
    <property type="entry name" value="LIPID II:GLYCINE GLYCYLTRANSFERASE"/>
    <property type="match status" value="1"/>
</dbReference>
<evidence type="ECO:0000259" key="2">
    <source>
        <dbReference type="Pfam" id="PF13480"/>
    </source>
</evidence>
<keyword evidence="4" id="KW-1185">Reference proteome</keyword>
<name>A0A6M4MIN0_9ALTE</name>
<gene>
    <name evidence="3" type="ORF">CA267_015005</name>
</gene>
<evidence type="ECO:0000313" key="3">
    <source>
        <dbReference type="EMBL" id="QJR81966.1"/>
    </source>
</evidence>
<dbReference type="PANTHER" id="PTHR36174">
    <property type="entry name" value="LIPID II:GLYCINE GLYCYLTRANSFERASE"/>
    <property type="match status" value="1"/>
</dbReference>
<dbReference type="EMBL" id="CP052766">
    <property type="protein sequence ID" value="QJR81966.1"/>
    <property type="molecule type" value="Genomic_DNA"/>
</dbReference>
<dbReference type="InterPro" id="IPR050644">
    <property type="entry name" value="PG_Glycine_Bridge_Synth"/>
</dbReference>
<feature type="coiled-coil region" evidence="1">
    <location>
        <begin position="3"/>
        <end position="61"/>
    </location>
</feature>
<reference evidence="4" key="1">
    <citation type="submission" date="2014-12" db="EMBL/GenBank/DDBJ databases">
        <title>Complete genome sequence of a multi-drug resistant Klebsiella pneumoniae.</title>
        <authorList>
            <person name="Hua X."/>
            <person name="Chen Q."/>
            <person name="Li X."/>
            <person name="Feng Y."/>
            <person name="Ruan Z."/>
            <person name="Yu Y."/>
        </authorList>
    </citation>
    <scope>NUCLEOTIDE SEQUENCE [LARGE SCALE GENOMIC DNA]</scope>
    <source>
        <strain evidence="4">5.12</strain>
    </source>
</reference>
<dbReference type="InterPro" id="IPR038740">
    <property type="entry name" value="BioF2-like_GNAT_dom"/>
</dbReference>
<dbReference type="Pfam" id="PF13480">
    <property type="entry name" value="Acetyltransf_6"/>
    <property type="match status" value="1"/>
</dbReference>
<dbReference type="SUPFAM" id="SSF55729">
    <property type="entry name" value="Acyl-CoA N-acyltransferases (Nat)"/>
    <property type="match status" value="1"/>
</dbReference>
<feature type="domain" description="BioF2-like acetyltransferase" evidence="2">
    <location>
        <begin position="239"/>
        <end position="373"/>
    </location>
</feature>
<dbReference type="Proteomes" id="UP000219285">
    <property type="component" value="Chromosome"/>
</dbReference>
<evidence type="ECO:0000256" key="1">
    <source>
        <dbReference type="SAM" id="Coils"/>
    </source>
</evidence>
<organism evidence="3 4">
    <name type="scientific">Alteromonas pelagimontana</name>
    <dbReference type="NCBI Taxonomy" id="1858656"/>
    <lineage>
        <taxon>Bacteria</taxon>
        <taxon>Pseudomonadati</taxon>
        <taxon>Pseudomonadota</taxon>
        <taxon>Gammaproteobacteria</taxon>
        <taxon>Alteromonadales</taxon>
        <taxon>Alteromonadaceae</taxon>
        <taxon>Alteromonas/Salinimonas group</taxon>
        <taxon>Alteromonas</taxon>
    </lineage>
</organism>
<dbReference type="InterPro" id="IPR017469">
    <property type="entry name" value="PEP-CTERM_FemAB-rel"/>
</dbReference>
<dbReference type="RefSeq" id="WP_083638558.1">
    <property type="nucleotide sequence ID" value="NZ_CP052766.1"/>
</dbReference>
<dbReference type="AlphaFoldDB" id="A0A6M4MIN0"/>
<reference evidence="3 4" key="2">
    <citation type="submission" date="2020-04" db="EMBL/GenBank/DDBJ databases">
        <title>Complete genome sequence of Alteromonas pelagimontana 5.12T.</title>
        <authorList>
            <person name="Sinha R.K."/>
            <person name="Krishnan K.P."/>
            <person name="Kurian J.P."/>
        </authorList>
    </citation>
    <scope>NUCLEOTIDE SEQUENCE [LARGE SCALE GENOMIC DNA]</scope>
    <source>
        <strain evidence="3 4">5.12</strain>
    </source>
</reference>
<accession>A0A6M4MIN0</accession>
<keyword evidence="1" id="KW-0175">Coiled coil</keyword>
<protein>
    <submittedName>
        <fullName evidence="3">FemAB family PEP-CTERM system-associated protein</fullName>
    </submittedName>
</protein>
<proteinExistence type="predicted"/>